<evidence type="ECO:0000256" key="1">
    <source>
        <dbReference type="SAM" id="MobiDB-lite"/>
    </source>
</evidence>
<feature type="compositionally biased region" description="Basic and acidic residues" evidence="1">
    <location>
        <begin position="543"/>
        <end position="555"/>
    </location>
</feature>
<feature type="region of interest" description="Disordered" evidence="1">
    <location>
        <begin position="16"/>
        <end position="74"/>
    </location>
</feature>
<reference evidence="3" key="1">
    <citation type="journal article" date="2020" name="J Insects Food Feed">
        <title>The yellow mealworm (Tenebrio molitor) genome: a resource for the emerging insects as food and feed industry.</title>
        <authorList>
            <person name="Eriksson T."/>
            <person name="Andere A."/>
            <person name="Kelstrup H."/>
            <person name="Emery V."/>
            <person name="Picard C."/>
        </authorList>
    </citation>
    <scope>NUCLEOTIDE SEQUENCE</scope>
    <source>
        <strain evidence="3">Stoneville</strain>
        <tissue evidence="3">Whole head</tissue>
    </source>
</reference>
<feature type="region of interest" description="Disordered" evidence="1">
    <location>
        <begin position="667"/>
        <end position="705"/>
    </location>
</feature>
<feature type="compositionally biased region" description="Basic and acidic residues" evidence="1">
    <location>
        <begin position="455"/>
        <end position="467"/>
    </location>
</feature>
<name>A0A8J6HFX2_TENMO</name>
<comment type="caution">
    <text evidence="3">The sequence shown here is derived from an EMBL/GenBank/DDBJ whole genome shotgun (WGS) entry which is preliminary data.</text>
</comment>
<dbReference type="PROSITE" id="PS00028">
    <property type="entry name" value="ZINC_FINGER_C2H2_1"/>
    <property type="match status" value="1"/>
</dbReference>
<evidence type="ECO:0000313" key="4">
    <source>
        <dbReference type="Proteomes" id="UP000719412"/>
    </source>
</evidence>
<sequence length="738" mass="80038">MIVRRNILPALVVVRRRRSSSGTRARTRNVNEHTRRAKGNPVPIPEPGSGTVYNSGPRKRVRRGNPKGPGDAVGRSGKSFLFCMSVRVPWNPLAGRYGLEREEHRSCGGVRIFPSDLENPGEGHVEASRRFVPISAAGLQGKSANWIRNFGIRIGSEDRGVSGLSGKRVAADVPGLGEVKRRRFGVQRTIRARSRALASRGTVLLRGSGCAREGVRMSSSAAIQRALNVNVKKFKQARRIMSLRRNAGLRAQNTARHNIAPSAEAGPPSKPNTPAAVMAAKGITTNSPGTKMTYSGPNQPSTSAPVGGRGFTCPCGRSFVAKPGLARHQKDCGSRDISKCQFCEASFPSFIGVRQHERRAHPDLYKQDLEARLPEAESSLLAKIAKVEASNTTGIFYNDMVAATGLTKHQIRHRRDKPQYKLYLENARKELAASSSTMANVPQSLTRETAASPPKSERIVSREDSSEQSKCTGAVSRGMRTRAAAARAARLEKESGQQTGPTTRARVPSPRRSPENKRELNSMPLGGPALGIPPADGQSSSKAEAEMYHRSEREGAASPLGIPTQPSVQGPVTERPAQITLGQEFIISPRAIANGDRPSHSLPATVAQTEEEGSTDLTGGEEICRHLERCLATPREVETGLSGVVLAALRGQGTQLVREIDSWLSRFSQGKPGNGEEPRRRTKRRRSNFNSNAPEPRTNIRNYGLAYTGGSERASLYKKAQDLYRKNRAGLAERGCPP</sequence>
<keyword evidence="4" id="KW-1185">Reference proteome</keyword>
<reference evidence="3" key="2">
    <citation type="submission" date="2021-08" db="EMBL/GenBank/DDBJ databases">
        <authorList>
            <person name="Eriksson T."/>
        </authorList>
    </citation>
    <scope>NUCLEOTIDE SEQUENCE</scope>
    <source>
        <strain evidence="3">Stoneville</strain>
        <tissue evidence="3">Whole head</tissue>
    </source>
</reference>
<proteinExistence type="predicted"/>
<feature type="region of interest" description="Disordered" evidence="1">
    <location>
        <begin position="433"/>
        <end position="571"/>
    </location>
</feature>
<dbReference type="AlphaFoldDB" id="A0A8J6HFX2"/>
<feature type="compositionally biased region" description="Polar residues" evidence="1">
    <location>
        <begin position="433"/>
        <end position="449"/>
    </location>
</feature>
<dbReference type="EMBL" id="JABDTM020025039">
    <property type="protein sequence ID" value="KAH0813688.1"/>
    <property type="molecule type" value="Genomic_DNA"/>
</dbReference>
<accession>A0A8J6HFX2</accession>
<dbReference type="Gene3D" id="3.30.160.60">
    <property type="entry name" value="Classic Zinc Finger"/>
    <property type="match status" value="1"/>
</dbReference>
<evidence type="ECO:0000259" key="2">
    <source>
        <dbReference type="PROSITE" id="PS00028"/>
    </source>
</evidence>
<feature type="domain" description="C2H2-type" evidence="2">
    <location>
        <begin position="340"/>
        <end position="361"/>
    </location>
</feature>
<gene>
    <name evidence="3" type="ORF">GEV33_009103</name>
</gene>
<feature type="compositionally biased region" description="Low complexity" evidence="1">
    <location>
        <begin position="524"/>
        <end position="537"/>
    </location>
</feature>
<protein>
    <recommendedName>
        <fullName evidence="2">C2H2-type domain-containing protein</fullName>
    </recommendedName>
</protein>
<dbReference type="Proteomes" id="UP000719412">
    <property type="component" value="Unassembled WGS sequence"/>
</dbReference>
<dbReference type="InterPro" id="IPR013087">
    <property type="entry name" value="Znf_C2H2_type"/>
</dbReference>
<organism evidence="3 4">
    <name type="scientific">Tenebrio molitor</name>
    <name type="common">Yellow mealworm beetle</name>
    <dbReference type="NCBI Taxonomy" id="7067"/>
    <lineage>
        <taxon>Eukaryota</taxon>
        <taxon>Metazoa</taxon>
        <taxon>Ecdysozoa</taxon>
        <taxon>Arthropoda</taxon>
        <taxon>Hexapoda</taxon>
        <taxon>Insecta</taxon>
        <taxon>Pterygota</taxon>
        <taxon>Neoptera</taxon>
        <taxon>Endopterygota</taxon>
        <taxon>Coleoptera</taxon>
        <taxon>Polyphaga</taxon>
        <taxon>Cucujiformia</taxon>
        <taxon>Tenebrionidae</taxon>
        <taxon>Tenebrio</taxon>
    </lineage>
</organism>
<evidence type="ECO:0000313" key="3">
    <source>
        <dbReference type="EMBL" id="KAH0813688.1"/>
    </source>
</evidence>